<protein>
    <submittedName>
        <fullName evidence="5">Peptide/nickel transport system substrate-binding protein</fullName>
    </submittedName>
</protein>
<evidence type="ECO:0000313" key="5">
    <source>
        <dbReference type="EMBL" id="MBB3809517.1"/>
    </source>
</evidence>
<reference evidence="5 6" key="1">
    <citation type="submission" date="2020-08" db="EMBL/GenBank/DDBJ databases">
        <title>Genomic Encyclopedia of Type Strains, Phase IV (KMG-IV): sequencing the most valuable type-strain genomes for metagenomic binning, comparative biology and taxonomic classification.</title>
        <authorList>
            <person name="Goeker M."/>
        </authorList>
    </citation>
    <scope>NUCLEOTIDE SEQUENCE [LARGE SCALE GENOMIC DNA]</scope>
    <source>
        <strain evidence="5 6">DSM 28760</strain>
    </source>
</reference>
<dbReference type="InterPro" id="IPR039424">
    <property type="entry name" value="SBP_5"/>
</dbReference>
<dbReference type="InterPro" id="IPR000914">
    <property type="entry name" value="SBP_5_dom"/>
</dbReference>
<dbReference type="Gene3D" id="3.10.105.10">
    <property type="entry name" value="Dipeptide-binding Protein, Domain 3"/>
    <property type="match status" value="1"/>
</dbReference>
<evidence type="ECO:0000259" key="4">
    <source>
        <dbReference type="Pfam" id="PF00496"/>
    </source>
</evidence>
<dbReference type="GO" id="GO:1904680">
    <property type="term" value="F:peptide transmembrane transporter activity"/>
    <property type="evidence" value="ECO:0007669"/>
    <property type="project" value="TreeGrafter"/>
</dbReference>
<evidence type="ECO:0000313" key="6">
    <source>
        <dbReference type="Proteomes" id="UP000537592"/>
    </source>
</evidence>
<comment type="caution">
    <text evidence="5">The sequence shown here is derived from an EMBL/GenBank/DDBJ whole genome shotgun (WGS) entry which is preliminary data.</text>
</comment>
<proteinExistence type="inferred from homology"/>
<dbReference type="GO" id="GO:0030288">
    <property type="term" value="C:outer membrane-bounded periplasmic space"/>
    <property type="evidence" value="ECO:0007669"/>
    <property type="project" value="TreeGrafter"/>
</dbReference>
<dbReference type="Gene3D" id="3.40.190.10">
    <property type="entry name" value="Periplasmic binding protein-like II"/>
    <property type="match status" value="1"/>
</dbReference>
<dbReference type="PANTHER" id="PTHR30290:SF64">
    <property type="entry name" value="ABC TRANSPORTER PERIPLASMIC BINDING PROTEIN"/>
    <property type="match status" value="1"/>
</dbReference>
<feature type="domain" description="Solute-binding protein family 5" evidence="4">
    <location>
        <begin position="147"/>
        <end position="553"/>
    </location>
</feature>
<evidence type="ECO:0000256" key="1">
    <source>
        <dbReference type="ARBA" id="ARBA00004418"/>
    </source>
</evidence>
<dbReference type="PIRSF" id="PIRSF002741">
    <property type="entry name" value="MppA"/>
    <property type="match status" value="1"/>
</dbReference>
<comment type="subcellular location">
    <subcellularLocation>
        <location evidence="1">Periplasm</location>
    </subcellularLocation>
</comment>
<dbReference type="CDD" id="cd08497">
    <property type="entry name" value="MbnE-like"/>
    <property type="match status" value="1"/>
</dbReference>
<sequence>MSVLHTAGVRPRHVKLYGMLILLLLVAANHQASSRPVIHDVPVEEHLLVADSEARSPRALAPEEAWRELPLRDGLAMHGEPDMPQDFTALPYVNPDAPKGGRLVQSVIGTFDNLNPFVLKGIAAQGINTLAFQPLMARSADEPFSVYGLVAHSARMPPDRSFIVFHINPRARFSDGHAISAEDVVFTFNLLREKGSPFFRSNYRQVTGVTEINPLTVRFDLDGDNRETPLILAQMPVLPAHLIDAETFDQTTFQTPVGSGPYEVAAVDPGRSITFRRDPDFWAKDLPITQGLYNFDEIRFDYYRDVNTQFEAFKAGLYDIRPEQSAARWAIGYDFPAIADGRIVAETLPVGTPRPMEGFALNGRRGPLADVRVREALGYFFDAPWVNRQLFHGLYKRTGSYFSGSALSAAGVPASERERELLAAFPDAVREDILEGEWSPPEADGSGRDRTQARKGLALLKSAGYTLRDGALRDAEGTPLTFEIMVKSRDEERLALNFAQSLKPAGITANVRLVDEAQYWKRLLAFDFDIILYRWNVSASPGSEQINRWSSAAADRPGSLNITGVKSPAVDAAIDALLAAESEEAFTDSVRTLDRALLSGFHVVPLFHADGQWMARRTDIGRPETTPLFGPVIDSWWRKP</sequence>
<organism evidence="5 6">
    <name type="scientific">Pseudochelatococcus contaminans</name>
    <dbReference type="NCBI Taxonomy" id="1538103"/>
    <lineage>
        <taxon>Bacteria</taxon>
        <taxon>Pseudomonadati</taxon>
        <taxon>Pseudomonadota</taxon>
        <taxon>Alphaproteobacteria</taxon>
        <taxon>Hyphomicrobiales</taxon>
        <taxon>Chelatococcaceae</taxon>
        <taxon>Pseudochelatococcus</taxon>
    </lineage>
</organism>
<keyword evidence="6" id="KW-1185">Reference proteome</keyword>
<evidence type="ECO:0000256" key="3">
    <source>
        <dbReference type="ARBA" id="ARBA00022729"/>
    </source>
</evidence>
<dbReference type="Pfam" id="PF00496">
    <property type="entry name" value="SBP_bac_5"/>
    <property type="match status" value="1"/>
</dbReference>
<dbReference type="AlphaFoldDB" id="A0A7W5Z3P4"/>
<dbReference type="Proteomes" id="UP000537592">
    <property type="component" value="Unassembled WGS sequence"/>
</dbReference>
<dbReference type="GO" id="GO:0042884">
    <property type="term" value="P:microcin transport"/>
    <property type="evidence" value="ECO:0007669"/>
    <property type="project" value="TreeGrafter"/>
</dbReference>
<dbReference type="RefSeq" id="WP_183751678.1">
    <property type="nucleotide sequence ID" value="NZ_JACICC010000003.1"/>
</dbReference>
<name>A0A7W5Z3P4_9HYPH</name>
<dbReference type="EMBL" id="JACICC010000003">
    <property type="protein sequence ID" value="MBB3809517.1"/>
    <property type="molecule type" value="Genomic_DNA"/>
</dbReference>
<comment type="similarity">
    <text evidence="2">Belongs to the bacterial solute-binding protein 5 family.</text>
</comment>
<evidence type="ECO:0000256" key="2">
    <source>
        <dbReference type="ARBA" id="ARBA00005695"/>
    </source>
</evidence>
<gene>
    <name evidence="5" type="ORF">FHS81_001599</name>
</gene>
<accession>A0A7W5Z3P4</accession>
<dbReference type="GO" id="GO:0043190">
    <property type="term" value="C:ATP-binding cassette (ABC) transporter complex"/>
    <property type="evidence" value="ECO:0007669"/>
    <property type="project" value="InterPro"/>
</dbReference>
<dbReference type="InterPro" id="IPR030678">
    <property type="entry name" value="Peptide/Ni-bd"/>
</dbReference>
<dbReference type="SUPFAM" id="SSF53850">
    <property type="entry name" value="Periplasmic binding protein-like II"/>
    <property type="match status" value="1"/>
</dbReference>
<keyword evidence="3" id="KW-0732">Signal</keyword>
<dbReference type="PANTHER" id="PTHR30290">
    <property type="entry name" value="PERIPLASMIC BINDING COMPONENT OF ABC TRANSPORTER"/>
    <property type="match status" value="1"/>
</dbReference>
<dbReference type="GO" id="GO:0015833">
    <property type="term" value="P:peptide transport"/>
    <property type="evidence" value="ECO:0007669"/>
    <property type="project" value="TreeGrafter"/>
</dbReference>